<dbReference type="Pfam" id="PF17906">
    <property type="entry name" value="HTH_48"/>
    <property type="match status" value="1"/>
</dbReference>
<gene>
    <name evidence="2" type="ORF">LAZ67_9001592</name>
</gene>
<dbReference type="Gene3D" id="1.10.10.1450">
    <property type="match status" value="1"/>
</dbReference>
<dbReference type="SUPFAM" id="SSF53850">
    <property type="entry name" value="Periplasmic binding protein-like II"/>
    <property type="match status" value="1"/>
</dbReference>
<sequence length="273" mass="30897">MHEGTCGPLGMRRTWRFLLGAALPEYRSSIYASFLPVGNLYKTAQSQSHRDGGCAEKEHSSLCKLCSSKDCSAEDEFAGYQGAIKCLADDKGDIAFTTIEATFQYFRGSSRAAEYKLVCKNGTLVDVAENTACYWARRPTAAFLASSTVAKDRKNLFYNNVRDLYNLFTLPYPDWLIRLLPALKDNVTNIIQTNDSNNQWKSYLVIVIYGDHALAERTCQKWFSQFKSGNFDLENEEKQERATKLDVDPTQTQMEFAKTLGVTQPAIFHRLKK</sequence>
<protein>
    <submittedName>
        <fullName evidence="2">MFI2</fullName>
    </submittedName>
</protein>
<feature type="domain" description="Transferrin-like" evidence="1">
    <location>
        <begin position="1"/>
        <end position="219"/>
    </location>
</feature>
<proteinExistence type="predicted"/>
<name>A0ABY6KV48_9ARAC</name>
<dbReference type="InterPro" id="IPR036388">
    <property type="entry name" value="WH-like_DNA-bd_sf"/>
</dbReference>
<accession>A0ABY6KV48</accession>
<keyword evidence="3" id="KW-1185">Reference proteome</keyword>
<dbReference type="Gene3D" id="1.10.10.10">
    <property type="entry name" value="Winged helix-like DNA-binding domain superfamily/Winged helix DNA-binding domain"/>
    <property type="match status" value="1"/>
</dbReference>
<reference evidence="2 3" key="1">
    <citation type="submission" date="2022-01" db="EMBL/GenBank/DDBJ databases">
        <title>A chromosomal length assembly of Cordylochernes scorpioides.</title>
        <authorList>
            <person name="Zeh D."/>
            <person name="Zeh J."/>
        </authorList>
    </citation>
    <scope>NUCLEOTIDE SEQUENCE [LARGE SCALE GENOMIC DNA]</scope>
    <source>
        <strain evidence="2">IN4F17</strain>
        <tissue evidence="2">Whole Body</tissue>
    </source>
</reference>
<dbReference type="Pfam" id="PF00405">
    <property type="entry name" value="Transferrin"/>
    <property type="match status" value="1"/>
</dbReference>
<organism evidence="2 3">
    <name type="scientific">Cordylochernes scorpioides</name>
    <dbReference type="NCBI Taxonomy" id="51811"/>
    <lineage>
        <taxon>Eukaryota</taxon>
        <taxon>Metazoa</taxon>
        <taxon>Ecdysozoa</taxon>
        <taxon>Arthropoda</taxon>
        <taxon>Chelicerata</taxon>
        <taxon>Arachnida</taxon>
        <taxon>Pseudoscorpiones</taxon>
        <taxon>Cheliferoidea</taxon>
        <taxon>Chernetidae</taxon>
        <taxon>Cordylochernes</taxon>
    </lineage>
</organism>
<dbReference type="SMART" id="SM00094">
    <property type="entry name" value="TR_FER"/>
    <property type="match status" value="1"/>
</dbReference>
<dbReference type="Proteomes" id="UP001235939">
    <property type="component" value="Chromosome 09"/>
</dbReference>
<dbReference type="PRINTS" id="PR00422">
    <property type="entry name" value="TRANSFERRIN"/>
</dbReference>
<evidence type="ECO:0000313" key="2">
    <source>
        <dbReference type="EMBL" id="UYV72031.1"/>
    </source>
</evidence>
<dbReference type="PANTHER" id="PTHR11485">
    <property type="entry name" value="TRANSFERRIN"/>
    <property type="match status" value="1"/>
</dbReference>
<evidence type="ECO:0000313" key="3">
    <source>
        <dbReference type="Proteomes" id="UP001235939"/>
    </source>
</evidence>
<dbReference type="InterPro" id="IPR001156">
    <property type="entry name" value="Transferrin-like_dom"/>
</dbReference>
<dbReference type="Gene3D" id="3.40.190.10">
    <property type="entry name" value="Periplasmic binding protein-like II"/>
    <property type="match status" value="1"/>
</dbReference>
<dbReference type="EMBL" id="CP092871">
    <property type="protein sequence ID" value="UYV72031.1"/>
    <property type="molecule type" value="Genomic_DNA"/>
</dbReference>
<evidence type="ECO:0000259" key="1">
    <source>
        <dbReference type="PROSITE" id="PS51408"/>
    </source>
</evidence>
<dbReference type="PROSITE" id="PS51408">
    <property type="entry name" value="TRANSFERRIN_LIKE_4"/>
    <property type="match status" value="1"/>
</dbReference>
<dbReference type="InterPro" id="IPR041426">
    <property type="entry name" value="Mos1_HTH"/>
</dbReference>